<reference evidence="3" key="1">
    <citation type="submission" date="2021-10" db="EMBL/GenBank/DDBJ databases">
        <title>De novo Genome Assembly of Clathrus columnatus (Basidiomycota, Fungi) Using Illumina and Nanopore Sequence Data.</title>
        <authorList>
            <person name="Ogiso-Tanaka E."/>
            <person name="Itagaki H."/>
            <person name="Hosoya T."/>
            <person name="Hosaka K."/>
        </authorList>
    </citation>
    <scope>NUCLEOTIDE SEQUENCE</scope>
    <source>
        <strain evidence="3">MO-923</strain>
    </source>
</reference>
<evidence type="ECO:0000256" key="1">
    <source>
        <dbReference type="SAM" id="MobiDB-lite"/>
    </source>
</evidence>
<keyword evidence="2" id="KW-1133">Transmembrane helix</keyword>
<accession>A0AAV4ZWG3</accession>
<evidence type="ECO:0000256" key="2">
    <source>
        <dbReference type="SAM" id="Phobius"/>
    </source>
</evidence>
<organism evidence="3 4">
    <name type="scientific">Clathrus columnatus</name>
    <dbReference type="NCBI Taxonomy" id="1419009"/>
    <lineage>
        <taxon>Eukaryota</taxon>
        <taxon>Fungi</taxon>
        <taxon>Dikarya</taxon>
        <taxon>Basidiomycota</taxon>
        <taxon>Agaricomycotina</taxon>
        <taxon>Agaricomycetes</taxon>
        <taxon>Phallomycetidae</taxon>
        <taxon>Phallales</taxon>
        <taxon>Clathraceae</taxon>
        <taxon>Clathrus</taxon>
    </lineage>
</organism>
<comment type="caution">
    <text evidence="3">The sequence shown here is derived from an EMBL/GenBank/DDBJ whole genome shotgun (WGS) entry which is preliminary data.</text>
</comment>
<dbReference type="EMBL" id="BPWL01000001">
    <property type="protein sequence ID" value="GJJ06107.1"/>
    <property type="molecule type" value="Genomic_DNA"/>
</dbReference>
<feature type="region of interest" description="Disordered" evidence="1">
    <location>
        <begin position="300"/>
        <end position="364"/>
    </location>
</feature>
<feature type="region of interest" description="Disordered" evidence="1">
    <location>
        <begin position="149"/>
        <end position="182"/>
    </location>
</feature>
<sequence>MPPREVETEHNNNSFVHIRHRSLLGALGDSLQLSASNTTTTNGTTGNAQVIHDQQTISDGAIAIVVILIALLIALCVSTFYCIHTRRRRSKRLRNMVELGTVNRRLEFSLVSDPIPSRSSQIKSLSSTSSSAIPETNYSHLAVSQVLSNNTKPESSVNTISSRSTTSHLSTKTKGSTNTSTSLILVPSGETASIKQLVGGDGSIKGDERPPTTHSSIAPPGHVLRIMNITKTDVDTQSPGTAVDSPDDLFETTTDVTFKQRIKERMSYADLPRISTDFGIKDTFKIELPYLNRTSGLFKESSSIDQSSSNRDSLEIPVPHIRKIRMSTRSLTSTLSSPKRPRGARPIPRSNTGHLRPHSAADFP</sequence>
<gene>
    <name evidence="3" type="ORF">Clacol_000296</name>
</gene>
<dbReference type="Proteomes" id="UP001050691">
    <property type="component" value="Unassembled WGS sequence"/>
</dbReference>
<protein>
    <submittedName>
        <fullName evidence="3">Uncharacterized protein</fullName>
    </submittedName>
</protein>
<feature type="transmembrane region" description="Helical" evidence="2">
    <location>
        <begin position="61"/>
        <end position="83"/>
    </location>
</feature>
<evidence type="ECO:0000313" key="4">
    <source>
        <dbReference type="Proteomes" id="UP001050691"/>
    </source>
</evidence>
<evidence type="ECO:0000313" key="3">
    <source>
        <dbReference type="EMBL" id="GJJ06107.1"/>
    </source>
</evidence>
<name>A0AAV4ZWG3_9AGAM</name>
<keyword evidence="4" id="KW-1185">Reference proteome</keyword>
<feature type="compositionally biased region" description="Polar residues" evidence="1">
    <location>
        <begin position="149"/>
        <end position="169"/>
    </location>
</feature>
<dbReference type="AlphaFoldDB" id="A0AAV4ZWG3"/>
<keyword evidence="2" id="KW-0812">Transmembrane</keyword>
<feature type="compositionally biased region" description="Low complexity" evidence="1">
    <location>
        <begin position="301"/>
        <end position="311"/>
    </location>
</feature>
<feature type="compositionally biased region" description="Low complexity" evidence="1">
    <location>
        <begin position="170"/>
        <end position="182"/>
    </location>
</feature>
<proteinExistence type="predicted"/>
<keyword evidence="2" id="KW-0472">Membrane</keyword>
<feature type="compositionally biased region" description="Low complexity" evidence="1">
    <location>
        <begin position="327"/>
        <end position="337"/>
    </location>
</feature>